<dbReference type="PANTHER" id="PTHR42951:SF4">
    <property type="entry name" value="ACYL-COENZYME A THIOESTERASE MBLAC2"/>
    <property type="match status" value="1"/>
</dbReference>
<dbReference type="Gene3D" id="3.60.15.10">
    <property type="entry name" value="Ribonuclease Z/Hydroxyacylglutathione hydrolase-like"/>
    <property type="match status" value="1"/>
</dbReference>
<dbReference type="RefSeq" id="WP_249491920.1">
    <property type="nucleotide sequence ID" value="NZ_JAMCCK010000040.1"/>
</dbReference>
<proteinExistence type="predicted"/>
<dbReference type="InterPro" id="IPR050855">
    <property type="entry name" value="NDM-1-like"/>
</dbReference>
<protein>
    <submittedName>
        <fullName evidence="2">MBL fold metallo-hydrolase</fullName>
    </submittedName>
</protein>
<gene>
    <name evidence="2" type="ORF">M4438_26440</name>
</gene>
<evidence type="ECO:0000313" key="3">
    <source>
        <dbReference type="Proteomes" id="UP001202052"/>
    </source>
</evidence>
<dbReference type="EMBL" id="JAMCCK010000040">
    <property type="protein sequence ID" value="MCL3997000.1"/>
    <property type="molecule type" value="Genomic_DNA"/>
</dbReference>
<evidence type="ECO:0000313" key="2">
    <source>
        <dbReference type="EMBL" id="MCL3997000.1"/>
    </source>
</evidence>
<organism evidence="2 3">
    <name type="scientific">Streptomyces lavenduligriseus</name>
    <dbReference type="NCBI Taxonomy" id="67315"/>
    <lineage>
        <taxon>Bacteria</taxon>
        <taxon>Bacillati</taxon>
        <taxon>Actinomycetota</taxon>
        <taxon>Actinomycetes</taxon>
        <taxon>Kitasatosporales</taxon>
        <taxon>Streptomycetaceae</taxon>
        <taxon>Streptomyces</taxon>
    </lineage>
</organism>
<accession>A0ABT0P049</accession>
<keyword evidence="3" id="KW-1185">Reference proteome</keyword>
<dbReference type="Pfam" id="PF00753">
    <property type="entry name" value="Lactamase_B"/>
    <property type="match status" value="1"/>
</dbReference>
<dbReference type="SMART" id="SM00849">
    <property type="entry name" value="Lactamase_B"/>
    <property type="match status" value="1"/>
</dbReference>
<reference evidence="2 3" key="1">
    <citation type="submission" date="2022-05" db="EMBL/GenBank/DDBJ databases">
        <title>Genome Resource of Streptomyces lavenduligriseus GA1-1, a Strain with Broad-Spectrum Antifungal Activity against Phytopathogenic Fungi.</title>
        <authorList>
            <person name="Qi D."/>
        </authorList>
    </citation>
    <scope>NUCLEOTIDE SEQUENCE [LARGE SCALE GENOMIC DNA]</scope>
    <source>
        <strain evidence="2 3">GA1-1</strain>
    </source>
</reference>
<dbReference type="InterPro" id="IPR036866">
    <property type="entry name" value="RibonucZ/Hydroxyglut_hydro"/>
</dbReference>
<sequence>MPPYLSEIADDVYAYVQPDGGWCLNNAGLVVADGEALLIDTAATERRALALREAVKSVSPSPPRLLVNTHSHGDHTFGNYLFPEAAVVGHRGTRTEVTQIGTHLTTLWPDVCWGDLELRPPQVTFEDRLTIHVGDTEAQVLHLGPAHTGSDVVVWLPGRRVLFTGDIVMSGATPFCPMGSVAGSLDAVRALRDLRPRVVVAGHGPVAGEELLDTTEGYLLLLQRLAKEGVAAGATVLDVAREAELGAFGELLDAERIVPNLHRAYLEEQGAERGCPVDMPALFAEMVEFNGGLPACHA</sequence>
<feature type="domain" description="Metallo-beta-lactamase" evidence="1">
    <location>
        <begin position="24"/>
        <end position="203"/>
    </location>
</feature>
<name>A0ABT0P049_9ACTN</name>
<dbReference type="InterPro" id="IPR001279">
    <property type="entry name" value="Metallo-B-lactamas"/>
</dbReference>
<dbReference type="Proteomes" id="UP001202052">
    <property type="component" value="Unassembled WGS sequence"/>
</dbReference>
<evidence type="ECO:0000259" key="1">
    <source>
        <dbReference type="SMART" id="SM00849"/>
    </source>
</evidence>
<comment type="caution">
    <text evidence="2">The sequence shown here is derived from an EMBL/GenBank/DDBJ whole genome shotgun (WGS) entry which is preliminary data.</text>
</comment>
<dbReference type="SUPFAM" id="SSF56281">
    <property type="entry name" value="Metallo-hydrolase/oxidoreductase"/>
    <property type="match status" value="1"/>
</dbReference>
<dbReference type="PANTHER" id="PTHR42951">
    <property type="entry name" value="METALLO-BETA-LACTAMASE DOMAIN-CONTAINING"/>
    <property type="match status" value="1"/>
</dbReference>
<dbReference type="CDD" id="cd16282">
    <property type="entry name" value="metallo-hydrolase-like_MBL-fold"/>
    <property type="match status" value="1"/>
</dbReference>